<proteinExistence type="predicted"/>
<dbReference type="PANTHER" id="PTHR30055:SF148">
    <property type="entry name" value="TETR-FAMILY TRANSCRIPTIONAL REGULATOR"/>
    <property type="match status" value="1"/>
</dbReference>
<evidence type="ECO:0000256" key="2">
    <source>
        <dbReference type="ARBA" id="ARBA00023125"/>
    </source>
</evidence>
<evidence type="ECO:0000313" key="6">
    <source>
        <dbReference type="EMBL" id="MFD1544184.1"/>
    </source>
</evidence>
<protein>
    <submittedName>
        <fullName evidence="6">TetR/AcrR family transcriptional regulator</fullName>
    </submittedName>
</protein>
<accession>A0ABW4GP33</accession>
<evidence type="ECO:0000256" key="3">
    <source>
        <dbReference type="ARBA" id="ARBA00023163"/>
    </source>
</evidence>
<keyword evidence="3" id="KW-0804">Transcription</keyword>
<evidence type="ECO:0000256" key="4">
    <source>
        <dbReference type="PROSITE-ProRule" id="PRU00335"/>
    </source>
</evidence>
<dbReference type="InterPro" id="IPR050109">
    <property type="entry name" value="HTH-type_TetR-like_transc_reg"/>
</dbReference>
<keyword evidence="2 4" id="KW-0238">DNA-binding</keyword>
<dbReference type="InterPro" id="IPR011075">
    <property type="entry name" value="TetR_C"/>
</dbReference>
<dbReference type="Proteomes" id="UP001597097">
    <property type="component" value="Unassembled WGS sequence"/>
</dbReference>
<keyword evidence="1" id="KW-0805">Transcription regulation</keyword>
<name>A0ABW4GP33_9ACTN</name>
<keyword evidence="7" id="KW-1185">Reference proteome</keyword>
<sequence length="236" mass="25618">MPESTCRNAHERTIAIPADRNAEPAASRTAVVSRTGPKRSESIRLAVLHAADDLLVERGFNGVTIEGIAARAGVAKQTVYRWWKSKVDILLDTLADDARDALAWRGGGEDAEAELKAQLRRIAGFFQQPAGQVLRALLGHAQTDQATARALREGFLREQRERDLLGLRAVLERHTGRPVPEPTVDTLLSVLLGPLYYQALVHDAPPAPELLDATARHVLDLAVRTDAPKPGQAAAT</sequence>
<evidence type="ECO:0000259" key="5">
    <source>
        <dbReference type="PROSITE" id="PS50977"/>
    </source>
</evidence>
<dbReference type="Pfam" id="PF00440">
    <property type="entry name" value="TetR_N"/>
    <property type="match status" value="1"/>
</dbReference>
<feature type="DNA-binding region" description="H-T-H motif" evidence="4">
    <location>
        <begin position="64"/>
        <end position="83"/>
    </location>
</feature>
<feature type="domain" description="HTH tetR-type" evidence="5">
    <location>
        <begin position="41"/>
        <end position="101"/>
    </location>
</feature>
<reference evidence="7" key="1">
    <citation type="journal article" date="2019" name="Int. J. Syst. Evol. Microbiol.">
        <title>The Global Catalogue of Microorganisms (GCM) 10K type strain sequencing project: providing services to taxonomists for standard genome sequencing and annotation.</title>
        <authorList>
            <consortium name="The Broad Institute Genomics Platform"/>
            <consortium name="The Broad Institute Genome Sequencing Center for Infectious Disease"/>
            <person name="Wu L."/>
            <person name="Ma J."/>
        </authorList>
    </citation>
    <scope>NUCLEOTIDE SEQUENCE [LARGE SCALE GENOMIC DNA]</scope>
    <source>
        <strain evidence="7">CGMCC 1.15399</strain>
    </source>
</reference>
<comment type="caution">
    <text evidence="6">The sequence shown here is derived from an EMBL/GenBank/DDBJ whole genome shotgun (WGS) entry which is preliminary data.</text>
</comment>
<dbReference type="InterPro" id="IPR001647">
    <property type="entry name" value="HTH_TetR"/>
</dbReference>
<evidence type="ECO:0000256" key="1">
    <source>
        <dbReference type="ARBA" id="ARBA00023015"/>
    </source>
</evidence>
<organism evidence="6 7">
    <name type="scientific">Nonomuraea guangzhouensis</name>
    <dbReference type="NCBI Taxonomy" id="1291555"/>
    <lineage>
        <taxon>Bacteria</taxon>
        <taxon>Bacillati</taxon>
        <taxon>Actinomycetota</taxon>
        <taxon>Actinomycetes</taxon>
        <taxon>Streptosporangiales</taxon>
        <taxon>Streptosporangiaceae</taxon>
        <taxon>Nonomuraea</taxon>
    </lineage>
</organism>
<dbReference type="Pfam" id="PF16859">
    <property type="entry name" value="TetR_C_11"/>
    <property type="match status" value="1"/>
</dbReference>
<gene>
    <name evidence="6" type="ORF">ACFSJ0_44580</name>
</gene>
<dbReference type="EMBL" id="JBHUCM010000043">
    <property type="protein sequence ID" value="MFD1544184.1"/>
    <property type="molecule type" value="Genomic_DNA"/>
</dbReference>
<dbReference type="RefSeq" id="WP_219528302.1">
    <property type="nucleotide sequence ID" value="NZ_JAHKRM010000004.1"/>
</dbReference>
<dbReference type="PROSITE" id="PS50977">
    <property type="entry name" value="HTH_TETR_2"/>
    <property type="match status" value="1"/>
</dbReference>
<dbReference type="PANTHER" id="PTHR30055">
    <property type="entry name" value="HTH-TYPE TRANSCRIPTIONAL REGULATOR RUTR"/>
    <property type="match status" value="1"/>
</dbReference>
<evidence type="ECO:0000313" key="7">
    <source>
        <dbReference type="Proteomes" id="UP001597097"/>
    </source>
</evidence>